<keyword evidence="4" id="KW-1185">Reference proteome</keyword>
<proteinExistence type="inferred from homology"/>
<dbReference type="EMBL" id="JAMXMC010000001">
    <property type="protein sequence ID" value="MCO5975560.1"/>
    <property type="molecule type" value="Genomic_DNA"/>
</dbReference>
<dbReference type="Proteomes" id="UP001204851">
    <property type="component" value="Unassembled WGS sequence"/>
</dbReference>
<dbReference type="PANTHER" id="PTHR44196">
    <property type="entry name" value="DEHYDROGENASE/REDUCTASE SDR FAMILY MEMBER 7B"/>
    <property type="match status" value="1"/>
</dbReference>
<dbReference type="PRINTS" id="PR00081">
    <property type="entry name" value="GDHRDH"/>
</dbReference>
<comment type="similarity">
    <text evidence="1">Belongs to the short-chain dehydrogenases/reductases (SDR) family.</text>
</comment>
<dbReference type="Gene3D" id="3.40.50.720">
    <property type="entry name" value="NAD(P)-binding Rossmann-like Domain"/>
    <property type="match status" value="1"/>
</dbReference>
<evidence type="ECO:0000313" key="3">
    <source>
        <dbReference type="EMBL" id="MCO5975560.1"/>
    </source>
</evidence>
<sequence>MEFAGKAVLIVGASSGIGHALALRLAAEGARVAVTARRQERLDALVAQMRARGAQGLALAADAQDPAAAEQAVQACVQAFGRIDLLVLNAGGAPALDMRTLGAREVAACMRGNYDVAVNYLFPVLRQMVRQGGGLVAQTNSLAGFLGVPLQGPYSAAKGALPLLIDTCRIEFGAYGIRFASVYPGFVATEATAHDGMPAPMEISEAQAVAHIVRALRRERMDTRFPWSTGWLTRLAQLLPKGITSWILRKELPDLPREQVGPTVGLAARGAEH</sequence>
<gene>
    <name evidence="3" type="ORF">M0L44_02340</name>
</gene>
<evidence type="ECO:0000256" key="1">
    <source>
        <dbReference type="ARBA" id="ARBA00006484"/>
    </source>
</evidence>
<dbReference type="Pfam" id="PF00106">
    <property type="entry name" value="adh_short"/>
    <property type="match status" value="1"/>
</dbReference>
<dbReference type="PANTHER" id="PTHR44196:SF1">
    <property type="entry name" value="DEHYDROGENASE_REDUCTASE SDR FAMILY MEMBER 7B"/>
    <property type="match status" value="1"/>
</dbReference>
<evidence type="ECO:0000256" key="2">
    <source>
        <dbReference type="ARBA" id="ARBA00023002"/>
    </source>
</evidence>
<keyword evidence="2" id="KW-0560">Oxidoreductase</keyword>
<accession>A0ABT1BH76</accession>
<dbReference type="RefSeq" id="WP_252767989.1">
    <property type="nucleotide sequence ID" value="NZ_JAMXMC010000001.1"/>
</dbReference>
<reference evidence="3 4" key="1">
    <citation type="submission" date="2022-06" db="EMBL/GenBank/DDBJ databases">
        <title>Ideonella sp. NS12-5 Genome sequencing and assembly.</title>
        <authorList>
            <person name="Jung Y."/>
        </authorList>
    </citation>
    <scope>NUCLEOTIDE SEQUENCE [LARGE SCALE GENOMIC DNA]</scope>
    <source>
        <strain evidence="3 4">NS12-5</strain>
    </source>
</reference>
<dbReference type="InterPro" id="IPR002347">
    <property type="entry name" value="SDR_fam"/>
</dbReference>
<name>A0ABT1BH76_9BURK</name>
<protein>
    <submittedName>
        <fullName evidence="3">SDR family oxidoreductase</fullName>
    </submittedName>
</protein>
<comment type="caution">
    <text evidence="3">The sequence shown here is derived from an EMBL/GenBank/DDBJ whole genome shotgun (WGS) entry which is preliminary data.</text>
</comment>
<dbReference type="SUPFAM" id="SSF51735">
    <property type="entry name" value="NAD(P)-binding Rossmann-fold domains"/>
    <property type="match status" value="1"/>
</dbReference>
<evidence type="ECO:0000313" key="4">
    <source>
        <dbReference type="Proteomes" id="UP001204851"/>
    </source>
</evidence>
<organism evidence="3 4">
    <name type="scientific">Ideonella oryzae</name>
    <dbReference type="NCBI Taxonomy" id="2937441"/>
    <lineage>
        <taxon>Bacteria</taxon>
        <taxon>Pseudomonadati</taxon>
        <taxon>Pseudomonadota</taxon>
        <taxon>Betaproteobacteria</taxon>
        <taxon>Burkholderiales</taxon>
        <taxon>Sphaerotilaceae</taxon>
        <taxon>Ideonella</taxon>
    </lineage>
</organism>
<dbReference type="InterPro" id="IPR036291">
    <property type="entry name" value="NAD(P)-bd_dom_sf"/>
</dbReference>